<dbReference type="InterPro" id="IPR000792">
    <property type="entry name" value="Tscrpt_reg_LuxR_C"/>
</dbReference>
<sequence>MAEPATIHIVDDDRAVCDSLSLLLKIEGYSVRSHESARDFLDAIQNDICDCVITDVRMPGMTGLDLLKELREQRASLPVILLTAHADVPLAVQVMKMGAVDILEKPFNDEALLASIHQALKRGKDELAHLAKTQEILAKRATLTKRESEVLSGLLKGQPNKVIADEMGISKRTVEVHRAAVMAKMQAQSLAELVQMALLIPREELERDTPQSGSTSPAKNSH</sequence>
<feature type="modified residue" description="4-aspartylphosphate" evidence="6">
    <location>
        <position position="55"/>
    </location>
</feature>
<dbReference type="AlphaFoldDB" id="A0A6B8KCX3"/>
<evidence type="ECO:0000256" key="5">
    <source>
        <dbReference type="ARBA" id="ARBA00023163"/>
    </source>
</evidence>
<dbReference type="PROSITE" id="PS50043">
    <property type="entry name" value="HTH_LUXR_2"/>
    <property type="match status" value="1"/>
</dbReference>
<dbReference type="RefSeq" id="WP_136496516.1">
    <property type="nucleotide sequence ID" value="NZ_CP046052.1"/>
</dbReference>
<dbReference type="Pfam" id="PF00072">
    <property type="entry name" value="Response_reg"/>
    <property type="match status" value="1"/>
</dbReference>
<evidence type="ECO:0000313" key="9">
    <source>
        <dbReference type="EMBL" id="QGM46264.1"/>
    </source>
</evidence>
<dbReference type="PRINTS" id="PR00038">
    <property type="entry name" value="HTHLUXR"/>
</dbReference>
<keyword evidence="2" id="KW-0902">Two-component regulatory system</keyword>
<protein>
    <submittedName>
        <fullName evidence="9">Response regulator</fullName>
    </submittedName>
</protein>
<gene>
    <name evidence="9" type="ORF">H2LOC_011455</name>
</gene>
<proteinExistence type="predicted"/>
<keyword evidence="5" id="KW-0804">Transcription</keyword>
<feature type="domain" description="HTH luxR-type" evidence="7">
    <location>
        <begin position="136"/>
        <end position="201"/>
    </location>
</feature>
<evidence type="ECO:0000256" key="6">
    <source>
        <dbReference type="PROSITE-ProRule" id="PRU00169"/>
    </source>
</evidence>
<evidence type="ECO:0000313" key="10">
    <source>
        <dbReference type="Proteomes" id="UP000309061"/>
    </source>
</evidence>
<dbReference type="GO" id="GO:0003677">
    <property type="term" value="F:DNA binding"/>
    <property type="evidence" value="ECO:0007669"/>
    <property type="project" value="UniProtKB-KW"/>
</dbReference>
<name>A0A6B8KCX3_9HYPH</name>
<dbReference type="CDD" id="cd06170">
    <property type="entry name" value="LuxR_C_like"/>
    <property type="match status" value="1"/>
</dbReference>
<dbReference type="InterPro" id="IPR011006">
    <property type="entry name" value="CheY-like_superfamily"/>
</dbReference>
<dbReference type="InterPro" id="IPR001789">
    <property type="entry name" value="Sig_transdc_resp-reg_receiver"/>
</dbReference>
<dbReference type="SUPFAM" id="SSF52172">
    <property type="entry name" value="CheY-like"/>
    <property type="match status" value="1"/>
</dbReference>
<dbReference type="SUPFAM" id="SSF46894">
    <property type="entry name" value="C-terminal effector domain of the bipartite response regulators"/>
    <property type="match status" value="1"/>
</dbReference>
<dbReference type="GO" id="GO:0000160">
    <property type="term" value="P:phosphorelay signal transduction system"/>
    <property type="evidence" value="ECO:0007669"/>
    <property type="project" value="UniProtKB-KW"/>
</dbReference>
<keyword evidence="4" id="KW-0238">DNA-binding</keyword>
<dbReference type="Pfam" id="PF00196">
    <property type="entry name" value="GerE"/>
    <property type="match status" value="1"/>
</dbReference>
<evidence type="ECO:0000256" key="3">
    <source>
        <dbReference type="ARBA" id="ARBA00023015"/>
    </source>
</evidence>
<organism evidence="9 10">
    <name type="scientific">Methylocystis heyeri</name>
    <dbReference type="NCBI Taxonomy" id="391905"/>
    <lineage>
        <taxon>Bacteria</taxon>
        <taxon>Pseudomonadati</taxon>
        <taxon>Pseudomonadota</taxon>
        <taxon>Alphaproteobacteria</taxon>
        <taxon>Hyphomicrobiales</taxon>
        <taxon>Methylocystaceae</taxon>
        <taxon>Methylocystis</taxon>
    </lineage>
</organism>
<dbReference type="InterPro" id="IPR036388">
    <property type="entry name" value="WH-like_DNA-bd_sf"/>
</dbReference>
<dbReference type="Proteomes" id="UP000309061">
    <property type="component" value="Chromosome"/>
</dbReference>
<dbReference type="Gene3D" id="1.10.10.10">
    <property type="entry name" value="Winged helix-like DNA-binding domain superfamily/Winged helix DNA-binding domain"/>
    <property type="match status" value="1"/>
</dbReference>
<evidence type="ECO:0000259" key="7">
    <source>
        <dbReference type="PROSITE" id="PS50043"/>
    </source>
</evidence>
<evidence type="ECO:0000256" key="1">
    <source>
        <dbReference type="ARBA" id="ARBA00022553"/>
    </source>
</evidence>
<dbReference type="NCBIfam" id="NF006900">
    <property type="entry name" value="PRK09390.1"/>
    <property type="match status" value="1"/>
</dbReference>
<keyword evidence="1 6" id="KW-0597">Phosphoprotein</keyword>
<dbReference type="EMBL" id="CP046052">
    <property type="protein sequence ID" value="QGM46264.1"/>
    <property type="molecule type" value="Genomic_DNA"/>
</dbReference>
<dbReference type="KEGG" id="mhey:H2LOC_011455"/>
<evidence type="ECO:0000256" key="4">
    <source>
        <dbReference type="ARBA" id="ARBA00023125"/>
    </source>
</evidence>
<keyword evidence="10" id="KW-1185">Reference proteome</keyword>
<dbReference type="SMART" id="SM00421">
    <property type="entry name" value="HTH_LUXR"/>
    <property type="match status" value="1"/>
</dbReference>
<dbReference type="PROSITE" id="PS00622">
    <property type="entry name" value="HTH_LUXR_1"/>
    <property type="match status" value="1"/>
</dbReference>
<dbReference type="GO" id="GO:0006355">
    <property type="term" value="P:regulation of DNA-templated transcription"/>
    <property type="evidence" value="ECO:0007669"/>
    <property type="project" value="InterPro"/>
</dbReference>
<reference evidence="9 10" key="1">
    <citation type="submission" date="2019-11" db="EMBL/GenBank/DDBJ databases">
        <title>The genome sequence of Methylocystis heyeri.</title>
        <authorList>
            <person name="Oshkin I.Y."/>
            <person name="Miroshnikov K."/>
            <person name="Dedysh S.N."/>
        </authorList>
    </citation>
    <scope>NUCLEOTIDE SEQUENCE [LARGE SCALE GENOMIC DNA]</scope>
    <source>
        <strain evidence="9 10">H2</strain>
    </source>
</reference>
<evidence type="ECO:0000256" key="2">
    <source>
        <dbReference type="ARBA" id="ARBA00023012"/>
    </source>
</evidence>
<dbReference type="CDD" id="cd17537">
    <property type="entry name" value="REC_FixJ"/>
    <property type="match status" value="1"/>
</dbReference>
<accession>A0A6B8KCX3</accession>
<dbReference type="InterPro" id="IPR016032">
    <property type="entry name" value="Sig_transdc_resp-reg_C-effctor"/>
</dbReference>
<dbReference type="OrthoDB" id="9782655at2"/>
<evidence type="ECO:0000259" key="8">
    <source>
        <dbReference type="PROSITE" id="PS50110"/>
    </source>
</evidence>
<dbReference type="FunFam" id="3.40.50.2300:FF:000018">
    <property type="entry name" value="DNA-binding transcriptional regulator NtrC"/>
    <property type="match status" value="1"/>
</dbReference>
<dbReference type="PANTHER" id="PTHR44688:SF16">
    <property type="entry name" value="DNA-BINDING TRANSCRIPTIONAL ACTIVATOR DEVR_DOSR"/>
    <property type="match status" value="1"/>
</dbReference>
<feature type="domain" description="Response regulatory" evidence="8">
    <location>
        <begin position="6"/>
        <end position="120"/>
    </location>
</feature>
<dbReference type="SMART" id="SM00448">
    <property type="entry name" value="REC"/>
    <property type="match status" value="1"/>
</dbReference>
<dbReference type="Gene3D" id="3.40.50.2300">
    <property type="match status" value="1"/>
</dbReference>
<dbReference type="PROSITE" id="PS50110">
    <property type="entry name" value="RESPONSE_REGULATORY"/>
    <property type="match status" value="1"/>
</dbReference>
<dbReference type="PANTHER" id="PTHR44688">
    <property type="entry name" value="DNA-BINDING TRANSCRIPTIONAL ACTIVATOR DEVR_DOSR"/>
    <property type="match status" value="1"/>
</dbReference>
<keyword evidence="3" id="KW-0805">Transcription regulation</keyword>